<dbReference type="AlphaFoldDB" id="A0AA88LYW3"/>
<keyword evidence="3" id="KW-1185">Reference proteome</keyword>
<gene>
    <name evidence="2" type="ORF">Q7C36_017900</name>
</gene>
<organism evidence="2 3">
    <name type="scientific">Tachysurus vachellii</name>
    <name type="common">Darkbarbel catfish</name>
    <name type="synonym">Pelteobagrus vachellii</name>
    <dbReference type="NCBI Taxonomy" id="175792"/>
    <lineage>
        <taxon>Eukaryota</taxon>
        <taxon>Metazoa</taxon>
        <taxon>Chordata</taxon>
        <taxon>Craniata</taxon>
        <taxon>Vertebrata</taxon>
        <taxon>Euteleostomi</taxon>
        <taxon>Actinopterygii</taxon>
        <taxon>Neopterygii</taxon>
        <taxon>Teleostei</taxon>
        <taxon>Ostariophysi</taxon>
        <taxon>Siluriformes</taxon>
        <taxon>Bagridae</taxon>
        <taxon>Tachysurus</taxon>
    </lineage>
</organism>
<feature type="region of interest" description="Disordered" evidence="1">
    <location>
        <begin position="46"/>
        <end position="94"/>
    </location>
</feature>
<sequence length="94" mass="10645">MRSSRIALRLRLDDSPHLTKPIEIDVSMQGPVSVLYKHHFTALSSAQNHHHLHHDPQMHPARTQPCLFIIRRSHQPGAAQKEPEPPATTGPWAQ</sequence>
<reference evidence="2" key="1">
    <citation type="submission" date="2023-08" db="EMBL/GenBank/DDBJ databases">
        <title>Pelteobagrus vachellii genome.</title>
        <authorList>
            <person name="Liu H."/>
        </authorList>
    </citation>
    <scope>NUCLEOTIDE SEQUENCE</scope>
    <source>
        <strain evidence="2">PRFRI_2022a</strain>
        <tissue evidence="2">Muscle</tissue>
    </source>
</reference>
<protein>
    <submittedName>
        <fullName evidence="2">Uncharacterized protein</fullName>
    </submittedName>
</protein>
<evidence type="ECO:0000313" key="2">
    <source>
        <dbReference type="EMBL" id="KAK2826974.1"/>
    </source>
</evidence>
<name>A0AA88LYW3_TACVA</name>
<accession>A0AA88LYW3</accession>
<evidence type="ECO:0000256" key="1">
    <source>
        <dbReference type="SAM" id="MobiDB-lite"/>
    </source>
</evidence>
<dbReference type="EMBL" id="JAVHJS010000019">
    <property type="protein sequence ID" value="KAK2826974.1"/>
    <property type="molecule type" value="Genomic_DNA"/>
</dbReference>
<comment type="caution">
    <text evidence="2">The sequence shown here is derived from an EMBL/GenBank/DDBJ whole genome shotgun (WGS) entry which is preliminary data.</text>
</comment>
<evidence type="ECO:0000313" key="3">
    <source>
        <dbReference type="Proteomes" id="UP001187315"/>
    </source>
</evidence>
<proteinExistence type="predicted"/>
<dbReference type="Proteomes" id="UP001187315">
    <property type="component" value="Unassembled WGS sequence"/>
</dbReference>